<dbReference type="PANTHER" id="PTHR30290">
    <property type="entry name" value="PERIPLASMIC BINDING COMPONENT OF ABC TRANSPORTER"/>
    <property type="match status" value="1"/>
</dbReference>
<comment type="similarity">
    <text evidence="2">Belongs to the bacterial solute-binding protein 5 family.</text>
</comment>
<keyword evidence="6" id="KW-0812">Transmembrane</keyword>
<dbReference type="PIRSF" id="PIRSF002741">
    <property type="entry name" value="MppA"/>
    <property type="match status" value="1"/>
</dbReference>
<dbReference type="GO" id="GO:0043190">
    <property type="term" value="C:ATP-binding cassette (ABC) transporter complex"/>
    <property type="evidence" value="ECO:0007669"/>
    <property type="project" value="InterPro"/>
</dbReference>
<dbReference type="Gene3D" id="3.90.76.10">
    <property type="entry name" value="Dipeptide-binding Protein, Domain 1"/>
    <property type="match status" value="1"/>
</dbReference>
<name>A0A430AJK2_9ENTE</name>
<dbReference type="Proteomes" id="UP000288669">
    <property type="component" value="Unassembled WGS sequence"/>
</dbReference>
<comment type="subcellular location">
    <subcellularLocation>
        <location evidence="1">Cell envelope</location>
    </subcellularLocation>
</comment>
<keyword evidence="6" id="KW-0472">Membrane</keyword>
<dbReference type="GO" id="GO:1904680">
    <property type="term" value="F:peptide transmembrane transporter activity"/>
    <property type="evidence" value="ECO:0007669"/>
    <property type="project" value="TreeGrafter"/>
</dbReference>
<proteinExistence type="inferred from homology"/>
<dbReference type="SUPFAM" id="SSF53850">
    <property type="entry name" value="Periplasmic binding protein-like II"/>
    <property type="match status" value="1"/>
</dbReference>
<evidence type="ECO:0000256" key="1">
    <source>
        <dbReference type="ARBA" id="ARBA00004196"/>
    </source>
</evidence>
<gene>
    <name evidence="8" type="ORF">CBF30_03075</name>
</gene>
<keyword evidence="3" id="KW-0813">Transport</keyword>
<dbReference type="FunFam" id="3.90.76.10:FF:000001">
    <property type="entry name" value="Oligopeptide ABC transporter substrate-binding protein"/>
    <property type="match status" value="1"/>
</dbReference>
<dbReference type="GO" id="GO:0015833">
    <property type="term" value="P:peptide transport"/>
    <property type="evidence" value="ECO:0007669"/>
    <property type="project" value="UniProtKB-KW"/>
</dbReference>
<evidence type="ECO:0000256" key="5">
    <source>
        <dbReference type="ARBA" id="ARBA00022856"/>
    </source>
</evidence>
<comment type="caution">
    <text evidence="8">The sequence shown here is derived from an EMBL/GenBank/DDBJ whole genome shotgun (WGS) entry which is preliminary data.</text>
</comment>
<evidence type="ECO:0000313" key="8">
    <source>
        <dbReference type="EMBL" id="RSU08238.1"/>
    </source>
</evidence>
<reference evidence="8 9" key="1">
    <citation type="submission" date="2017-05" db="EMBL/GenBank/DDBJ databases">
        <title>Vagococcus spp. assemblies.</title>
        <authorList>
            <person name="Gulvik C.A."/>
        </authorList>
    </citation>
    <scope>NUCLEOTIDE SEQUENCE [LARGE SCALE GENOMIC DNA]</scope>
    <source>
        <strain evidence="8 9">DSM 24756</strain>
    </source>
</reference>
<protein>
    <recommendedName>
        <fullName evidence="7">Solute-binding protein family 5 domain-containing protein</fullName>
    </recommendedName>
</protein>
<feature type="domain" description="Solute-binding protein family 5" evidence="7">
    <location>
        <begin position="104"/>
        <end position="481"/>
    </location>
</feature>
<dbReference type="GO" id="GO:0030313">
    <property type="term" value="C:cell envelope"/>
    <property type="evidence" value="ECO:0007669"/>
    <property type="project" value="UniProtKB-SubCell"/>
</dbReference>
<dbReference type="InterPro" id="IPR030678">
    <property type="entry name" value="Peptide/Ni-bd"/>
</dbReference>
<evidence type="ECO:0000256" key="6">
    <source>
        <dbReference type="SAM" id="Phobius"/>
    </source>
</evidence>
<accession>A0A430AJK2</accession>
<keyword evidence="9" id="KW-1185">Reference proteome</keyword>
<feature type="transmembrane region" description="Helical" evidence="6">
    <location>
        <begin position="25"/>
        <end position="45"/>
    </location>
</feature>
<keyword evidence="4" id="KW-0732">Signal</keyword>
<dbReference type="Gene3D" id="3.10.105.10">
    <property type="entry name" value="Dipeptide-binding Protein, Domain 3"/>
    <property type="match status" value="1"/>
</dbReference>
<dbReference type="Pfam" id="PF00496">
    <property type="entry name" value="SBP_bac_5"/>
    <property type="match status" value="1"/>
</dbReference>
<evidence type="ECO:0000256" key="3">
    <source>
        <dbReference type="ARBA" id="ARBA00022448"/>
    </source>
</evidence>
<dbReference type="InterPro" id="IPR000914">
    <property type="entry name" value="SBP_5_dom"/>
</dbReference>
<organism evidence="8 9">
    <name type="scientific">Vagococcus entomophilus</name>
    <dbReference type="NCBI Taxonomy" id="1160095"/>
    <lineage>
        <taxon>Bacteria</taxon>
        <taxon>Bacillati</taxon>
        <taxon>Bacillota</taxon>
        <taxon>Bacilli</taxon>
        <taxon>Lactobacillales</taxon>
        <taxon>Enterococcaceae</taxon>
        <taxon>Vagococcus</taxon>
    </lineage>
</organism>
<dbReference type="CDD" id="cd08504">
    <property type="entry name" value="PBP2_OppA"/>
    <property type="match status" value="1"/>
</dbReference>
<dbReference type="OrthoDB" id="2255988at2"/>
<sequence length="559" mass="62682">MTKALFYVIFYYIEKGLENMKRKDVWLMGVLLVGILFIGGCSTTTKKNDSSTSKTTKTQLVVTTGSEISSMDTSGTTDLVSYTAMNNVFEGLFTLDKNGKTALGVAASQPKVSSDGKIYTFKLNTRAKWSNGTPVTAQDFVFAWQKLINPSTASSASYMFTMFKNAEQIINGKLPVEELGVVAVDDHTLKVELETPTPYLVNLLTLPCFAPQNKAYVTSQKDQYGNDQSHLIYNGPFVLSNWKQGDTTWTYKKNPAYWDKKNVKLSSVKVNVLKDSSTEMNLYESEQIDYASLSGDFISQYQSDKNYHSVNEAASIYIPINQTVKGLDNVHIRKAMSYIINKEAYVKNVMKNSAKALTGYVPANMAANPKTGEDFRKESGKLSYYDKKQALSEWKQGLKEAGLTSLELNLSVKDSEETKKLAEFLQSELQNLPGMKVTISTLPLKSLLESISSKNYQIAVSSWYADFTDPINFLERLDGKFTYQNETVNQLLTASKTTDVLDKDKRWQDLIKAEQIAIGQDMALIPLYQPARTYLLRPYVKDLVIPVFGPDSYKYVSLN</sequence>
<dbReference type="PANTHER" id="PTHR30290:SF10">
    <property type="entry name" value="PERIPLASMIC OLIGOPEPTIDE-BINDING PROTEIN-RELATED"/>
    <property type="match status" value="1"/>
</dbReference>
<dbReference type="InterPro" id="IPR039424">
    <property type="entry name" value="SBP_5"/>
</dbReference>
<dbReference type="GO" id="GO:0042597">
    <property type="term" value="C:periplasmic space"/>
    <property type="evidence" value="ECO:0007669"/>
    <property type="project" value="UniProtKB-ARBA"/>
</dbReference>
<keyword evidence="6" id="KW-1133">Transmembrane helix</keyword>
<evidence type="ECO:0000256" key="4">
    <source>
        <dbReference type="ARBA" id="ARBA00022729"/>
    </source>
</evidence>
<dbReference type="AlphaFoldDB" id="A0A430AJK2"/>
<dbReference type="Gene3D" id="3.40.190.10">
    <property type="entry name" value="Periplasmic binding protein-like II"/>
    <property type="match status" value="1"/>
</dbReference>
<evidence type="ECO:0000256" key="2">
    <source>
        <dbReference type="ARBA" id="ARBA00005695"/>
    </source>
</evidence>
<dbReference type="EMBL" id="NGJZ01000001">
    <property type="protein sequence ID" value="RSU08238.1"/>
    <property type="molecule type" value="Genomic_DNA"/>
</dbReference>
<evidence type="ECO:0000259" key="7">
    <source>
        <dbReference type="Pfam" id="PF00496"/>
    </source>
</evidence>
<keyword evidence="5" id="KW-0653">Protein transport</keyword>
<evidence type="ECO:0000313" key="9">
    <source>
        <dbReference type="Proteomes" id="UP000288669"/>
    </source>
</evidence>
<keyword evidence="5" id="KW-0571">Peptide transport</keyword>